<protein>
    <submittedName>
        <fullName evidence="8">Subtilisin-like protein</fullName>
    </submittedName>
</protein>
<feature type="non-terminal residue" evidence="8">
    <location>
        <position position="1"/>
    </location>
</feature>
<evidence type="ECO:0000256" key="3">
    <source>
        <dbReference type="ARBA" id="ARBA00022801"/>
    </source>
</evidence>
<feature type="domain" description="Peptidase S8/S53" evidence="7">
    <location>
        <begin position="20"/>
        <end position="258"/>
    </location>
</feature>
<evidence type="ECO:0000259" key="7">
    <source>
        <dbReference type="Pfam" id="PF00082"/>
    </source>
</evidence>
<feature type="non-terminal residue" evidence="8">
    <location>
        <position position="260"/>
    </location>
</feature>
<comment type="similarity">
    <text evidence="1 5 6">Belongs to the peptidase S8 family.</text>
</comment>
<evidence type="ECO:0000256" key="5">
    <source>
        <dbReference type="PROSITE-ProRule" id="PRU01240"/>
    </source>
</evidence>
<evidence type="ECO:0000256" key="4">
    <source>
        <dbReference type="ARBA" id="ARBA00022825"/>
    </source>
</evidence>
<dbReference type="PROSITE" id="PS00137">
    <property type="entry name" value="SUBTILASE_HIS"/>
    <property type="match status" value="1"/>
</dbReference>
<dbReference type="Gene3D" id="3.40.50.200">
    <property type="entry name" value="Peptidase S8/S53 domain"/>
    <property type="match status" value="1"/>
</dbReference>
<keyword evidence="3 5" id="KW-0378">Hydrolase</keyword>
<evidence type="ECO:0000313" key="9">
    <source>
        <dbReference type="Proteomes" id="UP000800092"/>
    </source>
</evidence>
<evidence type="ECO:0000256" key="2">
    <source>
        <dbReference type="ARBA" id="ARBA00022670"/>
    </source>
</evidence>
<dbReference type="EMBL" id="ML991790">
    <property type="protein sequence ID" value="KAF2235582.1"/>
    <property type="molecule type" value="Genomic_DNA"/>
</dbReference>
<dbReference type="GO" id="GO:0006508">
    <property type="term" value="P:proteolysis"/>
    <property type="evidence" value="ECO:0007669"/>
    <property type="project" value="UniProtKB-KW"/>
</dbReference>
<keyword evidence="4 5" id="KW-0720">Serine protease</keyword>
<dbReference type="SUPFAM" id="SSF52743">
    <property type="entry name" value="Subtilisin-like"/>
    <property type="match status" value="1"/>
</dbReference>
<dbReference type="PRINTS" id="PR00723">
    <property type="entry name" value="SUBTILISIN"/>
</dbReference>
<dbReference type="PANTHER" id="PTHR43806:SF11">
    <property type="entry name" value="CEREVISIN-RELATED"/>
    <property type="match status" value="1"/>
</dbReference>
<keyword evidence="2 5" id="KW-0645">Protease</keyword>
<dbReference type="InterPro" id="IPR050131">
    <property type="entry name" value="Peptidase_S8_subtilisin-like"/>
</dbReference>
<dbReference type="PROSITE" id="PS51892">
    <property type="entry name" value="SUBTILASE"/>
    <property type="match status" value="1"/>
</dbReference>
<evidence type="ECO:0000256" key="6">
    <source>
        <dbReference type="RuleBase" id="RU003355"/>
    </source>
</evidence>
<dbReference type="Proteomes" id="UP000800092">
    <property type="component" value="Unassembled WGS sequence"/>
</dbReference>
<dbReference type="GO" id="GO:0004252">
    <property type="term" value="F:serine-type endopeptidase activity"/>
    <property type="evidence" value="ECO:0007669"/>
    <property type="project" value="UniProtKB-UniRule"/>
</dbReference>
<keyword evidence="9" id="KW-1185">Reference proteome</keyword>
<dbReference type="PROSITE" id="PS00138">
    <property type="entry name" value="SUBTILASE_SER"/>
    <property type="match status" value="1"/>
</dbReference>
<dbReference type="InterPro" id="IPR023828">
    <property type="entry name" value="Peptidase_S8_Ser-AS"/>
</dbReference>
<dbReference type="AlphaFoldDB" id="A0A6A6HC54"/>
<evidence type="ECO:0000256" key="1">
    <source>
        <dbReference type="ARBA" id="ARBA00011073"/>
    </source>
</evidence>
<dbReference type="PANTHER" id="PTHR43806">
    <property type="entry name" value="PEPTIDASE S8"/>
    <property type="match status" value="1"/>
</dbReference>
<dbReference type="InterPro" id="IPR022398">
    <property type="entry name" value="Peptidase_S8_His-AS"/>
</dbReference>
<accession>A0A6A6HC54</accession>
<name>A0A6A6HC54_VIRVR</name>
<feature type="active site" description="Charge relay system" evidence="5">
    <location>
        <position position="29"/>
    </location>
</feature>
<dbReference type="PROSITE" id="PS00136">
    <property type="entry name" value="SUBTILASE_ASP"/>
    <property type="match status" value="1"/>
</dbReference>
<feature type="active site" description="Charge relay system" evidence="5">
    <location>
        <position position="76"/>
    </location>
</feature>
<dbReference type="Pfam" id="PF00082">
    <property type="entry name" value="Peptidase_S8"/>
    <property type="match status" value="1"/>
</dbReference>
<sequence>KLSRRRNIDSYEYRYWSEAGSNVDIYVLDSGVNIHHPEFGGRAFNFKGLDFSPYIRPDMDPDGTERTMMDTTPATHGTCIASLAAGNTFGTAKRANIINVKVGTKIGGNTIEIARAIFDVTKIHNQRKLLNRLSPFAGSVISLSMSGGFDRAVEIAIKRAVYAGIPVVVPAGDTNSDASTAFPCNMTEVICVAAVDERYRKTNTSNYGPDVTLAAPGQDTWCATFQGNSFNSYRFGSIFIPSGTSLAVPYVSGTLSLFIS</sequence>
<dbReference type="InterPro" id="IPR000209">
    <property type="entry name" value="Peptidase_S8/S53_dom"/>
</dbReference>
<organism evidence="8 9">
    <name type="scientific">Viridothelium virens</name>
    <name type="common">Speckled blister lichen</name>
    <name type="synonym">Trypethelium virens</name>
    <dbReference type="NCBI Taxonomy" id="1048519"/>
    <lineage>
        <taxon>Eukaryota</taxon>
        <taxon>Fungi</taxon>
        <taxon>Dikarya</taxon>
        <taxon>Ascomycota</taxon>
        <taxon>Pezizomycotina</taxon>
        <taxon>Dothideomycetes</taxon>
        <taxon>Dothideomycetes incertae sedis</taxon>
        <taxon>Trypetheliales</taxon>
        <taxon>Trypetheliaceae</taxon>
        <taxon>Viridothelium</taxon>
    </lineage>
</organism>
<dbReference type="InterPro" id="IPR023827">
    <property type="entry name" value="Peptidase_S8_Asp-AS"/>
</dbReference>
<proteinExistence type="inferred from homology"/>
<dbReference type="InterPro" id="IPR036852">
    <property type="entry name" value="Peptidase_S8/S53_dom_sf"/>
</dbReference>
<dbReference type="OrthoDB" id="206201at2759"/>
<feature type="active site" description="Charge relay system" evidence="5">
    <location>
        <position position="245"/>
    </location>
</feature>
<reference evidence="8" key="1">
    <citation type="journal article" date="2020" name="Stud. Mycol.">
        <title>101 Dothideomycetes genomes: a test case for predicting lifestyles and emergence of pathogens.</title>
        <authorList>
            <person name="Haridas S."/>
            <person name="Albert R."/>
            <person name="Binder M."/>
            <person name="Bloem J."/>
            <person name="Labutti K."/>
            <person name="Salamov A."/>
            <person name="Andreopoulos B."/>
            <person name="Baker S."/>
            <person name="Barry K."/>
            <person name="Bills G."/>
            <person name="Bluhm B."/>
            <person name="Cannon C."/>
            <person name="Castanera R."/>
            <person name="Culley D."/>
            <person name="Daum C."/>
            <person name="Ezra D."/>
            <person name="Gonzalez J."/>
            <person name="Henrissat B."/>
            <person name="Kuo A."/>
            <person name="Liang C."/>
            <person name="Lipzen A."/>
            <person name="Lutzoni F."/>
            <person name="Magnuson J."/>
            <person name="Mondo S."/>
            <person name="Nolan M."/>
            <person name="Ohm R."/>
            <person name="Pangilinan J."/>
            <person name="Park H.-J."/>
            <person name="Ramirez L."/>
            <person name="Alfaro M."/>
            <person name="Sun H."/>
            <person name="Tritt A."/>
            <person name="Yoshinaga Y."/>
            <person name="Zwiers L.-H."/>
            <person name="Turgeon B."/>
            <person name="Goodwin S."/>
            <person name="Spatafora J."/>
            <person name="Crous P."/>
            <person name="Grigoriev I."/>
        </authorList>
    </citation>
    <scope>NUCLEOTIDE SEQUENCE</scope>
    <source>
        <strain evidence="8">Tuck. ex Michener</strain>
    </source>
</reference>
<evidence type="ECO:0000313" key="8">
    <source>
        <dbReference type="EMBL" id="KAF2235582.1"/>
    </source>
</evidence>
<gene>
    <name evidence="8" type="ORF">EV356DRAFT_416103</name>
</gene>
<dbReference type="InterPro" id="IPR015500">
    <property type="entry name" value="Peptidase_S8_subtilisin-rel"/>
</dbReference>